<dbReference type="InterPro" id="IPR036865">
    <property type="entry name" value="CRAL-TRIO_dom_sf"/>
</dbReference>
<dbReference type="EMBL" id="CAKOGP040002203">
    <property type="protein sequence ID" value="CAJ1965533.1"/>
    <property type="molecule type" value="Genomic_DNA"/>
</dbReference>
<protein>
    <recommendedName>
        <fullName evidence="1">DUF6824 domain-containing protein</fullName>
    </recommendedName>
</protein>
<organism evidence="2 3">
    <name type="scientific">Cylindrotheca closterium</name>
    <dbReference type="NCBI Taxonomy" id="2856"/>
    <lineage>
        <taxon>Eukaryota</taxon>
        <taxon>Sar</taxon>
        <taxon>Stramenopiles</taxon>
        <taxon>Ochrophyta</taxon>
        <taxon>Bacillariophyta</taxon>
        <taxon>Bacillariophyceae</taxon>
        <taxon>Bacillariophycidae</taxon>
        <taxon>Bacillariales</taxon>
        <taxon>Bacillariaceae</taxon>
        <taxon>Cylindrotheca</taxon>
    </lineage>
</organism>
<dbReference type="Pfam" id="PF20710">
    <property type="entry name" value="DUF6824"/>
    <property type="match status" value="2"/>
</dbReference>
<evidence type="ECO:0000259" key="1">
    <source>
        <dbReference type="Pfam" id="PF20710"/>
    </source>
</evidence>
<accession>A0AAD2GA18</accession>
<comment type="caution">
    <text evidence="2">The sequence shown here is derived from an EMBL/GenBank/DDBJ whole genome shotgun (WGS) entry which is preliminary data.</text>
</comment>
<keyword evidence="3" id="KW-1185">Reference proteome</keyword>
<reference evidence="2" key="1">
    <citation type="submission" date="2023-08" db="EMBL/GenBank/DDBJ databases">
        <authorList>
            <person name="Audoor S."/>
            <person name="Bilcke G."/>
        </authorList>
    </citation>
    <scope>NUCLEOTIDE SEQUENCE</scope>
</reference>
<dbReference type="InterPro" id="IPR049227">
    <property type="entry name" value="DUF6824"/>
</dbReference>
<dbReference type="AlphaFoldDB" id="A0AAD2GA18"/>
<evidence type="ECO:0000313" key="3">
    <source>
        <dbReference type="Proteomes" id="UP001295423"/>
    </source>
</evidence>
<dbReference type="Gene3D" id="3.40.525.10">
    <property type="entry name" value="CRAL-TRIO lipid binding domain"/>
    <property type="match status" value="1"/>
</dbReference>
<feature type="domain" description="DUF6824" evidence="1">
    <location>
        <begin position="472"/>
        <end position="552"/>
    </location>
</feature>
<sequence>MSLFNQTFNQPRTCFGLCHDAPASGRPNLRMIPNEDEKKKELDNLLSQAFNELTFEEREEHQELLHGVKVTNTEDEALLHGALQELERHLTNIKSDSVYEMAESMDPVFVNARAFRAMFLRANDYDAKASSDQMLRFFESKQQLFGSDKLVKDITIDDFDEDDMARLKTSLVQLAARDRSGRQTLFHFGGRRLGGLISSKKSIESVLRAQYYVTMKALQSEETQLRGIVSIWYTLGELELKMQKGYFERFTLARALPQKVVAIHFCVKESQQLSPITFLVKVMQAKMRAKFKLHFGSLTECRYQLSTYGILPESLPLDHNGNINLDQHLHWVQSCAMKESLGRPTTVVESAKATPNDNDVLFTGGKIINHVGNQRFRALVRDFSDDYDAGTDEKKRQIVGEIVVKIQDAGGRFLKPQGKGAVAIWEEVPFHETRKKTMQTFRNRRRRQDACNKRKTNESSGILITGAPLPVDVIFGRAQRNLGNDWLQHLIVENFEEYESLNRGVKMRLVERIMKTIKDQGGRFLEQAPEKGRWVELPNDHARDRISKYFRNHRRPSKKVVMR</sequence>
<proteinExistence type="predicted"/>
<gene>
    <name evidence="2" type="ORF">CYCCA115_LOCUS21159</name>
</gene>
<name>A0AAD2GA18_9STRA</name>
<dbReference type="Proteomes" id="UP001295423">
    <property type="component" value="Unassembled WGS sequence"/>
</dbReference>
<feature type="domain" description="DUF6824" evidence="1">
    <location>
        <begin position="359"/>
        <end position="443"/>
    </location>
</feature>
<evidence type="ECO:0000313" key="2">
    <source>
        <dbReference type="EMBL" id="CAJ1965533.1"/>
    </source>
</evidence>